<evidence type="ECO:0000313" key="2">
    <source>
        <dbReference type="Proteomes" id="UP000201873"/>
    </source>
</evidence>
<dbReference type="RefSeq" id="YP_009282887.1">
    <property type="nucleotide sequence ID" value="NC_031038.1"/>
</dbReference>
<evidence type="ECO:0000313" key="1">
    <source>
        <dbReference type="EMBL" id="AOP31672.1"/>
    </source>
</evidence>
<protein>
    <recommendedName>
        <fullName evidence="3">CPXV210 protein</fullName>
    </recommendedName>
</protein>
<dbReference type="InterPro" id="IPR009633">
    <property type="entry name" value="Vaccinia_virus_B17"/>
</dbReference>
<dbReference type="GeneID" id="29057771"/>
<keyword evidence="2" id="KW-1185">Reference proteome</keyword>
<sequence>MARKFMHVYEYDRERYLDEFIEDRYNNSFISSPEYYSADKYMCRYATLNHNCIHVRRCALDSRLLDDIITSYKIYNNIELVRATKFVYYLDLIKCNWVSRVGDSILYPVIFITHTSTRNLDKVSIKTYKGIKVKKINRCANYAIVVNSSVKFKLTIPNSTNHAKILVTFCKLRTETIPIEVPLPDNVLVYTFSDIRKNITGYLHIHIEGCIDGTIYINSSMFMCVLKLHRNVYRTPSLPVDICSCCTQFTNDSIEIPINDLKKDVSIFKNKEGVNYLKLNNKTIARITYFNNRETSITQGHDYVKIALGVFCKLMINNMHSIVGVNHSNTFVNCLLAYNE</sequence>
<organism evidence="1 2">
    <name type="scientific">Skunkpox virus</name>
    <dbReference type="NCBI Taxonomy" id="160796"/>
    <lineage>
        <taxon>Viruses</taxon>
        <taxon>Varidnaviria</taxon>
        <taxon>Bamfordvirae</taxon>
        <taxon>Nucleocytoviricota</taxon>
        <taxon>Pokkesviricetes</taxon>
        <taxon>Chitovirales</taxon>
        <taxon>Poxviridae</taxon>
        <taxon>Chordopoxvirinae</taxon>
        <taxon>Orthopoxvirus</taxon>
        <taxon>Orthopoxvirus skunkpox</taxon>
    </lineage>
</organism>
<name>A0A1C9KBY6_9POXV</name>
<dbReference type="KEGG" id="vg:29057771"/>
<dbReference type="Pfam" id="PF06802">
    <property type="entry name" value="DUF1231"/>
    <property type="match status" value="1"/>
</dbReference>
<dbReference type="OrthoDB" id="4954at10239"/>
<reference evidence="1 2" key="1">
    <citation type="journal article" date="2016" name="Virus Genes">
        <title>The genomes of three North American orthopoxviruses.</title>
        <authorList>
            <person name="Smithson C."/>
            <person name="Tang N."/>
            <person name="Sammons S."/>
            <person name="Frace M."/>
            <person name="Batra D."/>
            <person name="Li Y."/>
            <person name="Emerson G.L."/>
            <person name="Carroll D.S."/>
            <person name="Upton C."/>
        </authorList>
    </citation>
    <scope>NUCLEOTIDE SEQUENCE [LARGE SCALE GENOMIC DNA]</scope>
    <source>
        <strain evidence="1 2">WA</strain>
    </source>
</reference>
<dbReference type="Proteomes" id="UP000201873">
    <property type="component" value="Segment"/>
</dbReference>
<accession>A0A1C9KBY6</accession>
<evidence type="ECO:0008006" key="3">
    <source>
        <dbReference type="Google" id="ProtNLM"/>
    </source>
</evidence>
<proteinExistence type="predicted"/>
<dbReference type="EMBL" id="KU749310">
    <property type="protein sequence ID" value="AOP31672.1"/>
    <property type="molecule type" value="Genomic_DNA"/>
</dbReference>
<gene>
    <name evidence="1" type="ORF">SKPV-WA-193</name>
</gene>